<feature type="compositionally biased region" description="Polar residues" evidence="1">
    <location>
        <begin position="9"/>
        <end position="18"/>
    </location>
</feature>
<dbReference type="AlphaFoldDB" id="A0AAN4Z4B7"/>
<dbReference type="CDD" id="cd20541">
    <property type="entry name" value="CYCLIN_CNTD1"/>
    <property type="match status" value="1"/>
</dbReference>
<keyword evidence="3" id="KW-1185">Reference proteome</keyword>
<evidence type="ECO:0000313" key="2">
    <source>
        <dbReference type="EMBL" id="GMR32321.1"/>
    </source>
</evidence>
<feature type="region of interest" description="Disordered" evidence="1">
    <location>
        <begin position="1"/>
        <end position="20"/>
    </location>
</feature>
<dbReference type="GO" id="GO:0007131">
    <property type="term" value="P:reciprocal meiotic recombination"/>
    <property type="evidence" value="ECO:0007669"/>
    <property type="project" value="TreeGrafter"/>
</dbReference>
<dbReference type="Gene3D" id="1.10.472.10">
    <property type="entry name" value="Cyclin-like"/>
    <property type="match status" value="1"/>
</dbReference>
<sequence>MTQMDHHLSTSVGDNSNPPLVDANFAEKTGNLPKDYIGDWIAELKSLNKRRMEECDDFGEVYLTRETVEYVFTLCIRLRMPVEVRFLAASIFDKFMRIHTRQMLNFLTNLDMENQRKRDEWDCVETNMSRQLTLRICSAIQIASKHVSYHDSLSSNQICKCLRTLGTPYTKSAVLKSEVRILKAIQFKIPTTQIVYAESVLKLFYMTKRPDMHVNSVWNFMCILLDVVLMERDTIYDSLIASTIDDPSRVTLTAKHRLIADWVLLACALVCAGTCCHYGFNIGDPVSVELEEICEIPAKDTSELAIAILEVSRGTGGGDAVNGETNKEVTPPPTKKFAVARNAVNGRDGSMPFAAAMHPPLGGRANHPIRDHRSNYPL</sequence>
<accession>A0AAN4Z4B7</accession>
<dbReference type="PANTHER" id="PTHR21615:SF2">
    <property type="entry name" value="CYCLIN N-TERMINAL DOMAIN-CONTAINING PROTEIN 1"/>
    <property type="match status" value="1"/>
</dbReference>
<organism evidence="2 3">
    <name type="scientific">Pristionchus mayeri</name>
    <dbReference type="NCBI Taxonomy" id="1317129"/>
    <lineage>
        <taxon>Eukaryota</taxon>
        <taxon>Metazoa</taxon>
        <taxon>Ecdysozoa</taxon>
        <taxon>Nematoda</taxon>
        <taxon>Chromadorea</taxon>
        <taxon>Rhabditida</taxon>
        <taxon>Rhabditina</taxon>
        <taxon>Diplogasteromorpha</taxon>
        <taxon>Diplogasteroidea</taxon>
        <taxon>Neodiplogasteridae</taxon>
        <taxon>Pristionchus</taxon>
    </lineage>
</organism>
<dbReference type="EMBL" id="BTRK01000001">
    <property type="protein sequence ID" value="GMR32321.1"/>
    <property type="molecule type" value="Genomic_DNA"/>
</dbReference>
<evidence type="ECO:0008006" key="4">
    <source>
        <dbReference type="Google" id="ProtNLM"/>
    </source>
</evidence>
<reference evidence="3" key="1">
    <citation type="submission" date="2022-10" db="EMBL/GenBank/DDBJ databases">
        <title>Genome assembly of Pristionchus species.</title>
        <authorList>
            <person name="Yoshida K."/>
            <person name="Sommer R.J."/>
        </authorList>
    </citation>
    <scope>NUCLEOTIDE SEQUENCE [LARGE SCALE GENOMIC DNA]</scope>
    <source>
        <strain evidence="3">RS5460</strain>
    </source>
</reference>
<gene>
    <name evidence="2" type="ORF">PMAYCL1PPCAC_02516</name>
</gene>
<evidence type="ECO:0000256" key="1">
    <source>
        <dbReference type="SAM" id="MobiDB-lite"/>
    </source>
</evidence>
<evidence type="ECO:0000313" key="3">
    <source>
        <dbReference type="Proteomes" id="UP001328107"/>
    </source>
</evidence>
<comment type="caution">
    <text evidence="2">The sequence shown here is derived from an EMBL/GenBank/DDBJ whole genome shotgun (WGS) entry which is preliminary data.</text>
</comment>
<dbReference type="PANTHER" id="PTHR21615">
    <property type="entry name" value="CYCLIN N-TERMINAL DOMAIN-CONTAINING PROTEIN 1"/>
    <property type="match status" value="1"/>
</dbReference>
<name>A0AAN4Z4B7_9BILA</name>
<dbReference type="SUPFAM" id="SSF47954">
    <property type="entry name" value="Cyclin-like"/>
    <property type="match status" value="1"/>
</dbReference>
<dbReference type="InterPro" id="IPR036915">
    <property type="entry name" value="Cyclin-like_sf"/>
</dbReference>
<dbReference type="Proteomes" id="UP001328107">
    <property type="component" value="Unassembled WGS sequence"/>
</dbReference>
<dbReference type="GO" id="GO:0035861">
    <property type="term" value="C:site of double-strand break"/>
    <property type="evidence" value="ECO:0007669"/>
    <property type="project" value="TreeGrafter"/>
</dbReference>
<proteinExistence type="predicted"/>
<protein>
    <recommendedName>
        <fullName evidence="4">Cyclin N-terminal domain-containing protein</fullName>
    </recommendedName>
</protein>